<protein>
    <recommendedName>
        <fullName evidence="5">Dehydrogenase</fullName>
    </recommendedName>
</protein>
<reference evidence="3" key="2">
    <citation type="submission" date="2020-05" db="UniProtKB">
        <authorList>
            <consortium name="EnsemblMetazoa"/>
        </authorList>
    </citation>
    <scope>IDENTIFICATION</scope>
    <source>
        <strain evidence="3">WRAIR2</strain>
    </source>
</reference>
<dbReference type="PROSITE" id="PS00061">
    <property type="entry name" value="ADH_SHORT"/>
    <property type="match status" value="7"/>
</dbReference>
<dbReference type="PANTHER" id="PTHR43115:SF4">
    <property type="entry name" value="DEHYDROGENASE_REDUCTASE SDR FAMILY MEMBER 11"/>
    <property type="match status" value="1"/>
</dbReference>
<dbReference type="SUPFAM" id="SSF51735">
    <property type="entry name" value="NAD(P)-binding Rossmann-fold domains"/>
    <property type="match status" value="7"/>
</dbReference>
<evidence type="ECO:0000256" key="2">
    <source>
        <dbReference type="ARBA" id="ARBA00023002"/>
    </source>
</evidence>
<evidence type="ECO:0008006" key="5">
    <source>
        <dbReference type="Google" id="ProtNLM"/>
    </source>
</evidence>
<accession>A0A182NM00</accession>
<dbReference type="VEuPathDB" id="VectorBase:ADIR008681"/>
<comment type="similarity">
    <text evidence="1">Belongs to the short-chain dehydrogenases/reductases (SDR) family.</text>
</comment>
<reference evidence="4" key="1">
    <citation type="submission" date="2013-03" db="EMBL/GenBank/DDBJ databases">
        <title>The Genome Sequence of Anopheles dirus WRAIR2.</title>
        <authorList>
            <consortium name="The Broad Institute Genomics Platform"/>
            <person name="Neafsey D.E."/>
            <person name="Walton C."/>
            <person name="Walker B."/>
            <person name="Young S.K."/>
            <person name="Zeng Q."/>
            <person name="Gargeya S."/>
            <person name="Fitzgerald M."/>
            <person name="Haas B."/>
            <person name="Abouelleil A."/>
            <person name="Allen A.W."/>
            <person name="Alvarado L."/>
            <person name="Arachchi H.M."/>
            <person name="Berlin A.M."/>
            <person name="Chapman S.B."/>
            <person name="Gainer-Dewar J."/>
            <person name="Goldberg J."/>
            <person name="Griggs A."/>
            <person name="Gujja S."/>
            <person name="Hansen M."/>
            <person name="Howarth C."/>
            <person name="Imamovic A."/>
            <person name="Ireland A."/>
            <person name="Larimer J."/>
            <person name="McCowan C."/>
            <person name="Murphy C."/>
            <person name="Pearson M."/>
            <person name="Poon T.W."/>
            <person name="Priest M."/>
            <person name="Roberts A."/>
            <person name="Saif S."/>
            <person name="Shea T."/>
            <person name="Sisk P."/>
            <person name="Sykes S."/>
            <person name="Wortman J."/>
            <person name="Nusbaum C."/>
            <person name="Birren B."/>
        </authorList>
    </citation>
    <scope>NUCLEOTIDE SEQUENCE [LARGE SCALE GENOMIC DNA]</scope>
    <source>
        <strain evidence="4">WRAIR2</strain>
    </source>
</reference>
<dbReference type="EnsemblMetazoa" id="ADIR008681-RA">
    <property type="protein sequence ID" value="ADIR008681-PA"/>
    <property type="gene ID" value="ADIR008681"/>
</dbReference>
<dbReference type="InterPro" id="IPR036291">
    <property type="entry name" value="NAD(P)-bd_dom_sf"/>
</dbReference>
<dbReference type="FunFam" id="3.40.50.720:FF:000047">
    <property type="entry name" value="NADP-dependent L-serine/L-allo-threonine dehydrogenase"/>
    <property type="match status" value="7"/>
</dbReference>
<evidence type="ECO:0000256" key="1">
    <source>
        <dbReference type="ARBA" id="ARBA00006484"/>
    </source>
</evidence>
<dbReference type="Gene3D" id="3.40.50.720">
    <property type="entry name" value="NAD(P)-binding Rossmann-like Domain"/>
    <property type="match status" value="7"/>
</dbReference>
<keyword evidence="2" id="KW-0560">Oxidoreductase</keyword>
<proteinExistence type="inferred from homology"/>
<dbReference type="Pfam" id="PF00106">
    <property type="entry name" value="adh_short"/>
    <property type="match status" value="7"/>
</dbReference>
<evidence type="ECO:0000313" key="3">
    <source>
        <dbReference type="EnsemblMetazoa" id="ADIR008681-PA"/>
    </source>
</evidence>
<organism evidence="3 4">
    <name type="scientific">Anopheles dirus</name>
    <dbReference type="NCBI Taxonomy" id="7168"/>
    <lineage>
        <taxon>Eukaryota</taxon>
        <taxon>Metazoa</taxon>
        <taxon>Ecdysozoa</taxon>
        <taxon>Arthropoda</taxon>
        <taxon>Hexapoda</taxon>
        <taxon>Insecta</taxon>
        <taxon>Pterygota</taxon>
        <taxon>Neoptera</taxon>
        <taxon>Endopterygota</taxon>
        <taxon>Diptera</taxon>
        <taxon>Nematocera</taxon>
        <taxon>Culicoidea</taxon>
        <taxon>Culicidae</taxon>
        <taxon>Anophelinae</taxon>
        <taxon>Anopheles</taxon>
    </lineage>
</organism>
<dbReference type="PANTHER" id="PTHR43115">
    <property type="entry name" value="DEHYDROGENASE/REDUCTASE SDR FAMILY MEMBER 11"/>
    <property type="match status" value="1"/>
</dbReference>
<dbReference type="InterPro" id="IPR002347">
    <property type="entry name" value="SDR_fam"/>
</dbReference>
<dbReference type="InterPro" id="IPR020904">
    <property type="entry name" value="Sc_DH/Rdtase_CS"/>
</dbReference>
<name>A0A182NM00_9DIPT</name>
<dbReference type="GO" id="GO:0016616">
    <property type="term" value="F:oxidoreductase activity, acting on the CH-OH group of donors, NAD or NADP as acceptor"/>
    <property type="evidence" value="ECO:0007669"/>
    <property type="project" value="UniProtKB-ARBA"/>
</dbReference>
<dbReference type="PRINTS" id="PR00080">
    <property type="entry name" value="SDRFAMILY"/>
</dbReference>
<dbReference type="PRINTS" id="PR00081">
    <property type="entry name" value="GDHRDH"/>
</dbReference>
<evidence type="ECO:0000313" key="4">
    <source>
        <dbReference type="Proteomes" id="UP000075884"/>
    </source>
</evidence>
<keyword evidence="4" id="KW-1185">Reference proteome</keyword>
<sequence length="1676" mass="179726">MERWVGKVAVVTGASSGIGATTAKALARCGMITVGLARRVELIEALKNDLPADAAARLHAIRCDVTKEEDILAAYNLIEKQFGGVDAQINCAGIARHSARVLQAGNAQDLQDIVHTNLLGTALCSREAYLSMQRRSVDGHIVNLNSILGHKIPPLNQLNIYPATKYGITALTETMRNELRFAGTRIKVTSISPGLTNTPINVGLISYPYGGPILEPEDITDGILYALGTSPRVQIHELTIKPPQSACSMERWEGKVAVVTGASTGIGAVTAKALAQAGMITVGLARRSELIEALRNELPADAAARLYAIRCDVTKEDDITAAYSQIDTKFGGVHVQINNAGVGRDNLPTLEAHNSRILRAVVDTNLIGLASCSREAYLSMRKHSLDGHIVNINSINGHMVSPLRSLNVYPATKHAVTALTETMRNELRFAGTSIRVTSISPGLTRTPINPTSDTYTGPILEPEDVADAILYALGTPPTVQIHEIILKPFSAIGSSLTQNMERWVGKVAVVTGASSGIGATTAKALARCGMITVGLARRVELIEALKNDLPADAAARLHAIRCDVTKEEDILAAYNLIEKQFGGVDAQINCAGIARHSARVLQAGNAQDLQDIVHTNLLGTALCSREAYLSMQRRSVDGHIVNINSIVGHKIPPHNQLNIYPATKYGITALTETMRNELRFAGTRIKVTSISPGLTNTPINVGLISYPYGGPILEPEDITDGILYALGTPPMVQIHELTIKPVEKVALVTGASSGIGAATVKALAKAGMTTFGLARRIERIDEFKNELPEDVRGRLHSIRCDVTKEEDILAAFRHIAEKFGGVDVLINSAGVARPTVNVLQANNTQAIRDVIDTNLVGLTLCSREAFQSMKKRSVDGHIIHINSILGHTVLPAEALNVYPASKYGVTALTETMRHELRIAGTKIKVTSISPGLVRTQIVPNSTEVSTAILEPEDIADAILYVLGTPPRVQIHELTIKPVGKVAVVTGASSGIGAATVTALAKAGMITFGLARRVERVDELKNDLPSDVKERLHSIRCDVTKEEDILAAFRQIEEKFGGVDVLINNAGIARSTVGVLQADNTQAIRDVIDTNLVGLTLCSREAFQSMKKRSVDGHIIHINSILGHTVLPMGTLNVYPATKYGVTALTETMRHELRLAGTKIKVTSISPGLVRTEIIPNSAAITAMPILEPEDIADAILYVLGTPPRVQIHELTIKPVAVVTGASSGIGAATVKALAKAGMITFGLARRVERVDELKNDLPSDAKERLHSIRCDITKEEDILAAFRQVEEKFGGVDVLVNNAGLAKGGVGVLDADNTQIIRDVIDTNVVALSLCSREAYQSMKKRSVDGHIIHINSILGHMVAPAGVINVYPASKYAVTALTETMRHELRLAGTKIKVTSISPGLVRTEMPTSKALTEKPCLEPEDIADGILYALGTPPRVQIHELTIKPVGKVAVVTGAGSGIGAATVIALAKAGMITFGLARRVERVDELKNELPSDVKQRLHSIRCDVTKEEDILAAFRHIEEKFGGVDVLVNNAGVAKCALGVLQADNTQAIRDVIDTNLVGCREAFQSMKKRSVDGHIIHINSILGHMALPIATQNVYPATKYAVTALKETMRHELRLAGTKIKVTSISPGLVRTEMPTSKSLAEKPSLEAEDIADGKTSCMCSELHPECRFMN</sequence>
<dbReference type="STRING" id="7168.A0A182NM00"/>
<dbReference type="Proteomes" id="UP000075884">
    <property type="component" value="Unassembled WGS sequence"/>
</dbReference>